<evidence type="ECO:0008006" key="5">
    <source>
        <dbReference type="Google" id="ProtNLM"/>
    </source>
</evidence>
<name>A0ABW1CBW3_9ACTN</name>
<evidence type="ECO:0000256" key="2">
    <source>
        <dbReference type="SAM" id="Phobius"/>
    </source>
</evidence>
<protein>
    <recommendedName>
        <fullName evidence="5">Major facilitator superfamily (MFS) profile domain-containing protein</fullName>
    </recommendedName>
</protein>
<dbReference type="Gene3D" id="1.20.1250.20">
    <property type="entry name" value="MFS general substrate transporter like domains"/>
    <property type="match status" value="1"/>
</dbReference>
<feature type="compositionally biased region" description="Polar residues" evidence="1">
    <location>
        <begin position="74"/>
        <end position="88"/>
    </location>
</feature>
<comment type="caution">
    <text evidence="3">The sequence shown here is derived from an EMBL/GenBank/DDBJ whole genome shotgun (WGS) entry which is preliminary data.</text>
</comment>
<dbReference type="RefSeq" id="WP_379511879.1">
    <property type="nucleotide sequence ID" value="NZ_JBHSPA010000003.1"/>
</dbReference>
<reference evidence="4" key="1">
    <citation type="journal article" date="2019" name="Int. J. Syst. Evol. Microbiol.">
        <title>The Global Catalogue of Microorganisms (GCM) 10K type strain sequencing project: providing services to taxonomists for standard genome sequencing and annotation.</title>
        <authorList>
            <consortium name="The Broad Institute Genomics Platform"/>
            <consortium name="The Broad Institute Genome Sequencing Center for Infectious Disease"/>
            <person name="Wu L."/>
            <person name="Ma J."/>
        </authorList>
    </citation>
    <scope>NUCLEOTIDE SEQUENCE [LARGE SCALE GENOMIC DNA]</scope>
    <source>
        <strain evidence="4">CCUG 53903</strain>
    </source>
</reference>
<keyword evidence="4" id="KW-1185">Reference proteome</keyword>
<dbReference type="Proteomes" id="UP001596058">
    <property type="component" value="Unassembled WGS sequence"/>
</dbReference>
<proteinExistence type="predicted"/>
<keyword evidence="2" id="KW-1133">Transmembrane helix</keyword>
<organism evidence="3 4">
    <name type="scientific">Nonomuraea insulae</name>
    <dbReference type="NCBI Taxonomy" id="1616787"/>
    <lineage>
        <taxon>Bacteria</taxon>
        <taxon>Bacillati</taxon>
        <taxon>Actinomycetota</taxon>
        <taxon>Actinomycetes</taxon>
        <taxon>Streptosporangiales</taxon>
        <taxon>Streptosporangiaceae</taxon>
        <taxon>Nonomuraea</taxon>
    </lineage>
</organism>
<evidence type="ECO:0000313" key="4">
    <source>
        <dbReference type="Proteomes" id="UP001596058"/>
    </source>
</evidence>
<sequence length="88" mass="9623">MLVLIAGTEVPTPLYIEYQARFGFSAEVLTLVFATYALALIPALLVFGRLSDRFGRRTSRLGRPQPAHAHRPPTGTSSSRPQDANSQP</sequence>
<evidence type="ECO:0000256" key="1">
    <source>
        <dbReference type="SAM" id="MobiDB-lite"/>
    </source>
</evidence>
<feature type="region of interest" description="Disordered" evidence="1">
    <location>
        <begin position="57"/>
        <end position="88"/>
    </location>
</feature>
<keyword evidence="2" id="KW-0812">Transmembrane</keyword>
<dbReference type="InterPro" id="IPR036259">
    <property type="entry name" value="MFS_trans_sf"/>
</dbReference>
<evidence type="ECO:0000313" key="3">
    <source>
        <dbReference type="EMBL" id="MFC5822323.1"/>
    </source>
</evidence>
<keyword evidence="2" id="KW-0472">Membrane</keyword>
<dbReference type="EMBL" id="JBHSPA010000003">
    <property type="protein sequence ID" value="MFC5822323.1"/>
    <property type="molecule type" value="Genomic_DNA"/>
</dbReference>
<gene>
    <name evidence="3" type="ORF">ACFPZ3_00510</name>
</gene>
<accession>A0ABW1CBW3</accession>
<dbReference type="SUPFAM" id="SSF103473">
    <property type="entry name" value="MFS general substrate transporter"/>
    <property type="match status" value="1"/>
</dbReference>
<feature type="transmembrane region" description="Helical" evidence="2">
    <location>
        <begin position="28"/>
        <end position="50"/>
    </location>
</feature>